<keyword evidence="3" id="KW-0489">Methyltransferase</keyword>
<dbReference type="EMBL" id="DSPJ01000064">
    <property type="protein sequence ID" value="HEX61980.1"/>
    <property type="molecule type" value="Genomic_DNA"/>
</dbReference>
<gene>
    <name evidence="3" type="ORF">ENR01_02385</name>
</gene>
<dbReference type="SUPFAM" id="SSF53335">
    <property type="entry name" value="S-adenosyl-L-methionine-dependent methyltransferases"/>
    <property type="match status" value="1"/>
</dbReference>
<dbReference type="AlphaFoldDB" id="A0A831Z148"/>
<dbReference type="PANTHER" id="PTHR43317:SF1">
    <property type="entry name" value="THERMOSPERMINE SYNTHASE ACAULIS5"/>
    <property type="match status" value="1"/>
</dbReference>
<keyword evidence="3" id="KW-0808">Transferase</keyword>
<proteinExistence type="predicted"/>
<evidence type="ECO:0000259" key="2">
    <source>
        <dbReference type="Pfam" id="PF13847"/>
    </source>
</evidence>
<reference evidence="3" key="1">
    <citation type="journal article" date="2020" name="mSystems">
        <title>Genome- and Community-Level Interaction Insights into Carbon Utilization and Element Cycling Functions of Hydrothermarchaeota in Hydrothermal Sediment.</title>
        <authorList>
            <person name="Zhou Z."/>
            <person name="Liu Y."/>
            <person name="Xu W."/>
            <person name="Pan J."/>
            <person name="Luo Z.H."/>
            <person name="Li M."/>
        </authorList>
    </citation>
    <scope>NUCLEOTIDE SEQUENCE [LARGE SCALE GENOMIC DNA]</scope>
    <source>
        <strain evidence="3">SpSt-361</strain>
    </source>
</reference>
<dbReference type="InterPro" id="IPR025714">
    <property type="entry name" value="Methyltranfer_dom"/>
</dbReference>
<evidence type="ECO:0000256" key="1">
    <source>
        <dbReference type="ARBA" id="ARBA00023115"/>
    </source>
</evidence>
<organism evidence="3">
    <name type="scientific">candidate division WWE3 bacterium</name>
    <dbReference type="NCBI Taxonomy" id="2053526"/>
    <lineage>
        <taxon>Bacteria</taxon>
        <taxon>Katanobacteria</taxon>
    </lineage>
</organism>
<dbReference type="InterPro" id="IPR029063">
    <property type="entry name" value="SAM-dependent_MTases_sf"/>
</dbReference>
<keyword evidence="1" id="KW-0620">Polyamine biosynthesis</keyword>
<accession>A0A831Z148</accession>
<dbReference type="GO" id="GO:0032259">
    <property type="term" value="P:methylation"/>
    <property type="evidence" value="ECO:0007669"/>
    <property type="project" value="UniProtKB-KW"/>
</dbReference>
<dbReference type="GO" id="GO:0008168">
    <property type="term" value="F:methyltransferase activity"/>
    <property type="evidence" value="ECO:0007669"/>
    <property type="project" value="UniProtKB-KW"/>
</dbReference>
<dbReference type="PANTHER" id="PTHR43317">
    <property type="entry name" value="THERMOSPERMINE SYNTHASE ACAULIS5"/>
    <property type="match status" value="1"/>
</dbReference>
<comment type="caution">
    <text evidence="3">The sequence shown here is derived from an EMBL/GenBank/DDBJ whole genome shotgun (WGS) entry which is preliminary data.</text>
</comment>
<evidence type="ECO:0000313" key="3">
    <source>
        <dbReference type="EMBL" id="HEX61980.1"/>
    </source>
</evidence>
<dbReference type="Gene3D" id="3.40.50.150">
    <property type="entry name" value="Vaccinia Virus protein VP39"/>
    <property type="match status" value="1"/>
</dbReference>
<protein>
    <submittedName>
        <fullName evidence="3">Methyltransferase domain-containing protein</fullName>
    </submittedName>
</protein>
<dbReference type="Pfam" id="PF13847">
    <property type="entry name" value="Methyltransf_31"/>
    <property type="match status" value="1"/>
</dbReference>
<dbReference type="CDD" id="cd02440">
    <property type="entry name" value="AdoMet_MTases"/>
    <property type="match status" value="1"/>
</dbReference>
<sequence>MWGRRLFGPLRSSFAQGEARLGRLAMGGSNSPQVVYTVNSHYSGKINVWKKGGSLVLEVGGYPQSVSVNTPDLSQRYWYKAVEAVSHNLIALNPRGRGIRVLVIGVGGGTILHLLSRNFPEIKIVGVEIDEEIIKIARQFFELDKISNLEVVMGDGGEYVPAYQGEPFGLVFVDAYLGGNFPLHFEEENFLQQLWRIAHPKGVVAINRTGGFDPRKFRELLGRVFAKVEMVRIPLPGFLGGMGGNSLYLCK</sequence>
<dbReference type="GO" id="GO:0006596">
    <property type="term" value="P:polyamine biosynthetic process"/>
    <property type="evidence" value="ECO:0007669"/>
    <property type="project" value="UniProtKB-KW"/>
</dbReference>
<feature type="domain" description="Methyltransferase" evidence="2">
    <location>
        <begin position="98"/>
        <end position="208"/>
    </location>
</feature>
<name>A0A831Z148_UNCKA</name>